<dbReference type="SMART" id="SM00229">
    <property type="entry name" value="RasGEFN"/>
    <property type="match status" value="1"/>
</dbReference>
<proteinExistence type="predicted"/>
<reference evidence="5 6" key="1">
    <citation type="journal article" date="2018" name="MBio">
        <title>Comparative Genomics Reveals the Core Gene Toolbox for the Fungus-Insect Symbiosis.</title>
        <authorList>
            <person name="Wang Y."/>
            <person name="Stata M."/>
            <person name="Wang W."/>
            <person name="Stajich J.E."/>
            <person name="White M.M."/>
            <person name="Moncalvo J.M."/>
        </authorList>
    </citation>
    <scope>NUCLEOTIDE SEQUENCE [LARGE SCALE GENOMIC DNA]</scope>
    <source>
        <strain evidence="5 6">SWE-8-4</strain>
    </source>
</reference>
<dbReference type="Proteomes" id="UP000245383">
    <property type="component" value="Unassembled WGS sequence"/>
</dbReference>
<dbReference type="STRING" id="133385.A0A2T9YCR5"/>
<dbReference type="GO" id="GO:0005886">
    <property type="term" value="C:plasma membrane"/>
    <property type="evidence" value="ECO:0007669"/>
    <property type="project" value="TreeGrafter"/>
</dbReference>
<feature type="domain" description="N-terminal Ras-GEF" evidence="4">
    <location>
        <begin position="1013"/>
        <end position="1146"/>
    </location>
</feature>
<dbReference type="Pfam" id="PF00618">
    <property type="entry name" value="RasGEF_N"/>
    <property type="match status" value="1"/>
</dbReference>
<dbReference type="GO" id="GO:0007265">
    <property type="term" value="P:Ras protein signal transduction"/>
    <property type="evidence" value="ECO:0007669"/>
    <property type="project" value="TreeGrafter"/>
</dbReference>
<gene>
    <name evidence="5" type="ORF">BB561_005023</name>
</gene>
<comment type="caution">
    <text evidence="5">The sequence shown here is derived from an EMBL/GenBank/DDBJ whole genome shotgun (WGS) entry which is preliminary data.</text>
</comment>
<dbReference type="Gene3D" id="1.20.870.10">
    <property type="entry name" value="Son of sevenless (SoS) protein Chain: S domain 1"/>
    <property type="match status" value="1"/>
</dbReference>
<dbReference type="InterPro" id="IPR001895">
    <property type="entry name" value="RASGEF_cat_dom"/>
</dbReference>
<evidence type="ECO:0000256" key="2">
    <source>
        <dbReference type="PROSITE-ProRule" id="PRU00168"/>
    </source>
</evidence>
<accession>A0A2T9YCR5</accession>
<dbReference type="InterPro" id="IPR036964">
    <property type="entry name" value="RASGEF_cat_dom_sf"/>
</dbReference>
<evidence type="ECO:0000313" key="6">
    <source>
        <dbReference type="Proteomes" id="UP000245383"/>
    </source>
</evidence>
<sequence length="1886" mass="215026">MLSTATTSSATKNVEPFSSLNHQEFLQNLKTFTIKLNSAPKYNSALLLWSKNFSKDIIDLLQFIEQPLFLSNFCSAKVLELYDTLLKANITTSFFIELLNCTWVPHDIPKAVTGFIFKLSGFLYNVDPSSLICQNPTSRLTIDEQWDLIDDFQEFNKKKSSLEIIQELKLSAQRENKYYWLASKELFETSFLLIKSYSKELEYSIQEFNLQTKHCEIESSILKILYKRIYTKVLHFVSACAKFSSLSLATFPALNSHNSKFISNSSSTKFLLHISDKIDGINQLIIPLFKSSTDYISSIDQSSTNLGGFVNSIHSQYTRISSILTNIETDILSGFESTVKTQTLVAYFSTNSSIFELDSQKNINLLKPKFTKFFELYGGRETLTDCFGTQKDIDYSKIIQPSSDLNKKEHTYVLDELNFNKSRDLYSLINQNLDMYSKDSHLTFIDSKFSNSESQYYPKDSTNYDSNFEQKKLSTQNIESNLNCARKYPFVKKDSTKTLCTRPDKFYDSSFSKPHFDRILSKKSTPALTIVTNLHTQNLSLDINAINKSNNISMKSNKSPFLKLNNQAFDSTKISPKPTYSSKKCEYNSLDQKGGYQSSISNLNIKSLNMDDCSNIHDFKGILYNDNHIDFDLSHLEFNKEKIKLTGPRSAMYLSKDYEVKKHFSTNSEISKNHNITFPSLHSGNTDSSSISTANLPSSSFKHVPGPKSSFSFVDTPKKSISAIPNISEFDPYSLRRTFLRNPGDKSNEVTDKNFDIVSPVSDQKIRRKATGNSLLNVFKKNSKTDSSFADSYLSSPNTISRNSDTESFCSDFIYINSPLVNESKAQHDNIKKSKVSDYSNGLPVINKSHSFNSPSILEPTSALSFFNSNFQKSHNYKIDSSRLSATGFSENILKTRSFAANTDFSDRNFLPTIQKSFSEKRSSGKSSRLQFNNINSVSTPTYIDNIKTSPIQITNFSKAISSAQLNSATIASYLKSADTFTENNEKIEDSALSDVISEHLKSDFLDNELVALNGKVVSGTLRALVENMTPHHTSVDSEFVHSFLLTFHNFTTPLELLSQLFKRFEMEPPEELLNSPELLEIWKLKKQTPARIRVYNVLKTWIESYFYLDEDFEYLYEIERFLHKNELSIKSSISSRLLQLVQERKDDYKNIYPGSGAHINKSKAIDLMFMSKFSKLTNLPPPPQHKLNKKIIDSLVNNKKIKILDIHPLELARQLTIRESYIFCSIRPHELIERNINKNNMSAFSNIVKMFKASNELAHWVINSILSESNSKSRAHVLKYMIKVANECLKLNNFNSLFLFVSAFSCSSILRLKKTWALLGAKYNRMFDDMLQITNSSKNYSQYRSILSKASIPALPFLGIILTDLTFNNDGNPKYCRTDSESGALLPNTAKDFNRKQSLNSENSLPSFTCQNTAFLSSKTQTGETTNKVGTLIQNKLLKIKELNKPHSSANLLLNQLSSAKRALDKPIGLKKAKSVPNIEFVKLNTVKRSNTILKIEKKNKDLTLPRINFSKYCRAVKIIETVQKFQVPYNLHLLTELIEYLDTSINLNEQNWDEDRAYQRSLILEPRLQKQKSFFIWRQFSDNQNNALDYVTDVTVFCTFVVSNVSGVIPSAAAGGPYHSAKRTRLEYSTVTKTGLIEPVLKTNYYFNFELKKTEKNTKKIKKFEKNTKKNNMNTTPKLDPKNYTEVSIKHLLDSSEPQILKKICFGGSDKKIGCGWSQFSGDIDADIEYVSSFIGDIYASIQHDAVAKTTYFIFYKVEQAIQFMKTPIFVDERRVELYQTIKLEEGAQIISISSAKNLSTPVVVDEINKIFSPYGTIIDFSAFKNKNTSLFHTYGIKFLFKKNTEEFKIPEFIDIDDEKIALTYRGCVAACIYCKKVVHWRAE</sequence>
<dbReference type="PANTHER" id="PTHR23113">
    <property type="entry name" value="GUANINE NUCLEOTIDE EXCHANGE FACTOR"/>
    <property type="match status" value="1"/>
</dbReference>
<dbReference type="SMART" id="SM00147">
    <property type="entry name" value="RasGEF"/>
    <property type="match status" value="1"/>
</dbReference>
<feature type="non-terminal residue" evidence="5">
    <location>
        <position position="1886"/>
    </location>
</feature>
<name>A0A2T9YCR5_9FUNG</name>
<dbReference type="Gene3D" id="1.10.840.10">
    <property type="entry name" value="Ras guanine-nucleotide exchange factors catalytic domain"/>
    <property type="match status" value="2"/>
</dbReference>
<dbReference type="PROSITE" id="PS50009">
    <property type="entry name" value="RASGEF_CAT"/>
    <property type="match status" value="1"/>
</dbReference>
<evidence type="ECO:0000259" key="3">
    <source>
        <dbReference type="PROSITE" id="PS50009"/>
    </source>
</evidence>
<keyword evidence="6" id="KW-1185">Reference proteome</keyword>
<evidence type="ECO:0008006" key="7">
    <source>
        <dbReference type="Google" id="ProtNLM"/>
    </source>
</evidence>
<dbReference type="PANTHER" id="PTHR23113:SF354">
    <property type="entry name" value="BUD SITE SELECTION PROTEIN 5"/>
    <property type="match status" value="1"/>
</dbReference>
<dbReference type="SUPFAM" id="SSF48366">
    <property type="entry name" value="Ras GEF"/>
    <property type="match status" value="2"/>
</dbReference>
<keyword evidence="1 2" id="KW-0344">Guanine-nucleotide releasing factor</keyword>
<protein>
    <recommendedName>
        <fullName evidence="7">Ras GEF</fullName>
    </recommendedName>
</protein>
<dbReference type="GO" id="GO:0005085">
    <property type="term" value="F:guanyl-nucleotide exchange factor activity"/>
    <property type="evidence" value="ECO:0007669"/>
    <property type="project" value="UniProtKB-KW"/>
</dbReference>
<dbReference type="InterPro" id="IPR023578">
    <property type="entry name" value="Ras_GEF_dom_sf"/>
</dbReference>
<evidence type="ECO:0000256" key="1">
    <source>
        <dbReference type="ARBA" id="ARBA00022658"/>
    </source>
</evidence>
<dbReference type="Pfam" id="PF00617">
    <property type="entry name" value="RasGEF"/>
    <property type="match status" value="1"/>
</dbReference>
<dbReference type="EMBL" id="MBFR01000277">
    <property type="protein sequence ID" value="PVU90084.1"/>
    <property type="molecule type" value="Genomic_DNA"/>
</dbReference>
<evidence type="ECO:0000313" key="5">
    <source>
        <dbReference type="EMBL" id="PVU90084.1"/>
    </source>
</evidence>
<feature type="domain" description="Ras-GEF" evidence="3">
    <location>
        <begin position="1208"/>
        <end position="1448"/>
    </location>
</feature>
<dbReference type="CDD" id="cd06224">
    <property type="entry name" value="REM"/>
    <property type="match status" value="1"/>
</dbReference>
<dbReference type="OrthoDB" id="28357at2759"/>
<dbReference type="InterPro" id="IPR008937">
    <property type="entry name" value="Ras-like_GEF"/>
</dbReference>
<organism evidence="5 6">
    <name type="scientific">Smittium simulii</name>
    <dbReference type="NCBI Taxonomy" id="133385"/>
    <lineage>
        <taxon>Eukaryota</taxon>
        <taxon>Fungi</taxon>
        <taxon>Fungi incertae sedis</taxon>
        <taxon>Zoopagomycota</taxon>
        <taxon>Kickxellomycotina</taxon>
        <taxon>Harpellomycetes</taxon>
        <taxon>Harpellales</taxon>
        <taxon>Legeriomycetaceae</taxon>
        <taxon>Smittium</taxon>
    </lineage>
</organism>
<dbReference type="InterPro" id="IPR000651">
    <property type="entry name" value="Ras-like_Gua-exchang_fac_N"/>
</dbReference>
<evidence type="ECO:0000259" key="4">
    <source>
        <dbReference type="PROSITE" id="PS50212"/>
    </source>
</evidence>
<dbReference type="PROSITE" id="PS50212">
    <property type="entry name" value="RASGEF_NTER"/>
    <property type="match status" value="1"/>
</dbReference>